<reference evidence="1 3" key="2">
    <citation type="journal article" date="2012" name="J. Bacteriol.">
        <title>Complete genome sequence of the metabolically versatile halophilic archaeon Haloferax mediterranei, a poly(3-hydroxybutyrate-co-3-hydroxyvalerate) producer.</title>
        <authorList>
            <person name="Han J."/>
            <person name="Zhang F."/>
            <person name="Hou J."/>
            <person name="Liu X."/>
            <person name="Li M."/>
            <person name="Liu H."/>
            <person name="Cai L."/>
            <person name="Zhang B."/>
            <person name="Chen Y."/>
            <person name="Zhou J."/>
            <person name="Hu S."/>
            <person name="Xiang H."/>
        </authorList>
    </citation>
    <scope>NUCLEOTIDE SEQUENCE [LARGE SCALE GENOMIC DNA]</scope>
    <source>
        <strain evidence="3">ATCC 33500 / DSM 1411 / JCM 8866 / NBRC 14739 / NCIMB 2177 / R-4</strain>
        <strain evidence="1">CGMCC 1.2087</strain>
        <plasmid evidence="3">pHM300</plasmid>
    </source>
</reference>
<name>I3RA01_HALMT</name>
<reference evidence="1" key="4">
    <citation type="submission" date="2014-05" db="EMBL/GenBank/DDBJ databases">
        <authorList>
            <person name="Wang L."/>
            <person name="Yang H."/>
            <person name="Xiang H."/>
        </authorList>
    </citation>
    <scope>NUCLEOTIDE SEQUENCE</scope>
    <source>
        <strain evidence="1">CGMCC 1.2087</strain>
        <plasmid evidence="1">pHM300</plasmid>
    </source>
</reference>
<dbReference type="Proteomes" id="UP000011603">
    <property type="component" value="Unassembled WGS sequence"/>
</dbReference>
<evidence type="ECO:0000313" key="1">
    <source>
        <dbReference type="EMBL" id="AFK21061.1"/>
    </source>
</evidence>
<evidence type="ECO:0000313" key="4">
    <source>
        <dbReference type="Proteomes" id="UP000011603"/>
    </source>
</evidence>
<evidence type="ECO:0000313" key="2">
    <source>
        <dbReference type="EMBL" id="EMA05155.1"/>
    </source>
</evidence>
<evidence type="ECO:0000313" key="3">
    <source>
        <dbReference type="Proteomes" id="UP000006469"/>
    </source>
</evidence>
<dbReference type="Proteomes" id="UP000006469">
    <property type="component" value="Plasmid pHM300"/>
</dbReference>
<evidence type="ECO:0008006" key="5">
    <source>
        <dbReference type="Google" id="ProtNLM"/>
    </source>
</evidence>
<reference evidence="1" key="1">
    <citation type="journal article" date="2012" name="Appl. Environ. Microbiol.">
        <title>Identification of the haloarchaeal phasin (PhaP) that functions in polyhydroxyalkanoate accumulation and granule formation in Haloferax mediterranei.</title>
        <authorList>
            <person name="Cai S."/>
            <person name="Cai L."/>
            <person name="Liu H."/>
            <person name="Liu X."/>
            <person name="Han J."/>
            <person name="Zhou J."/>
            <person name="Xiang H."/>
        </authorList>
    </citation>
    <scope>NUCLEOTIDE SEQUENCE</scope>
    <source>
        <strain evidence="1">CGMCC 1.2087</strain>
    </source>
</reference>
<reference evidence="2 4" key="3">
    <citation type="journal article" date="2014" name="PLoS Genet.">
        <title>Phylogenetically driven sequencing of extremely halophilic archaea reveals strategies for static and dynamic osmo-response.</title>
        <authorList>
            <person name="Becker E.A."/>
            <person name="Seitzer P.M."/>
            <person name="Tritt A."/>
            <person name="Larsen D."/>
            <person name="Krusor M."/>
            <person name="Yao A.I."/>
            <person name="Wu D."/>
            <person name="Madern D."/>
            <person name="Eisen J.A."/>
            <person name="Darling A.E."/>
            <person name="Facciotti M.T."/>
        </authorList>
    </citation>
    <scope>NUCLEOTIDE SEQUENCE [LARGE SCALE GENOMIC DNA]</scope>
    <source>
        <strain evidence="2">ATCC 33500</strain>
        <strain evidence="4">ATCC 33500 / DSM 1411 / JCM 8866 / NBRC 14739 / NCIMB 2177 / R-4</strain>
    </source>
</reference>
<dbReference type="KEGG" id="hme:HFX_5229"/>
<sequence>MSIHGLCQVCESMAAEQQCQQCGALVCHTHYDEETGLCINCASAVGSR</sequence>
<dbReference type="EMBL" id="AOLO01000001">
    <property type="protein sequence ID" value="EMA05155.1"/>
    <property type="molecule type" value="Genomic_DNA"/>
</dbReference>
<accession>I3RA01</accession>
<keyword evidence="4" id="KW-1185">Reference proteome</keyword>
<protein>
    <recommendedName>
        <fullName evidence="5">HIT-type domain-containing protein</fullName>
    </recommendedName>
</protein>
<proteinExistence type="predicted"/>
<dbReference type="EMBL" id="CP001870">
    <property type="protein sequence ID" value="AFK21061.1"/>
    <property type="molecule type" value="Genomic_DNA"/>
</dbReference>
<dbReference type="HOGENOM" id="CLU_202923_1_0_2"/>
<gene>
    <name evidence="1" type="ordered locus">HFX_5229</name>
    <name evidence="2" type="ORF">C439_00110</name>
</gene>
<keyword evidence="1" id="KW-0614">Plasmid</keyword>
<geneLocation type="plasmid" evidence="1 3">
    <name>pHM300</name>
</geneLocation>
<dbReference type="AlphaFoldDB" id="I3RA01"/>
<organism evidence="1 3">
    <name type="scientific">Haloferax mediterranei (strain ATCC 33500 / DSM 1411 / JCM 8866 / NBRC 14739 / NCIMB 2177 / R-4)</name>
    <name type="common">Halobacterium mediterranei</name>
    <dbReference type="NCBI Taxonomy" id="523841"/>
    <lineage>
        <taxon>Archaea</taxon>
        <taxon>Methanobacteriati</taxon>
        <taxon>Methanobacteriota</taxon>
        <taxon>Stenosarchaea group</taxon>
        <taxon>Halobacteria</taxon>
        <taxon>Halobacteriales</taxon>
        <taxon>Haloferacaceae</taxon>
        <taxon>Haloferax</taxon>
    </lineage>
</organism>